<sequence>MVCCEIYHNLMGCQFGSAALAIVYQYDSNHGMLVCFWLWCVNFFLRLYQFDSVLGALVYCEICHNLGTFVSLFQSWSFVMY</sequence>
<name>A0A0B2QRE6_GLYSO</name>
<dbReference type="Proteomes" id="UP000053555">
    <property type="component" value="Unassembled WGS sequence"/>
</dbReference>
<protein>
    <submittedName>
        <fullName evidence="1">Uncharacterized protein</fullName>
    </submittedName>
</protein>
<dbReference type="AlphaFoldDB" id="A0A0B2QRE6"/>
<reference evidence="1" key="1">
    <citation type="submission" date="2014-07" db="EMBL/GenBank/DDBJ databases">
        <title>Identification of a novel salt tolerance gene in wild soybean by whole-genome sequencing.</title>
        <authorList>
            <person name="Lam H.-M."/>
            <person name="Qi X."/>
            <person name="Li M.-W."/>
            <person name="Liu X."/>
            <person name="Xie M."/>
            <person name="Ni M."/>
            <person name="Xu X."/>
        </authorList>
    </citation>
    <scope>NUCLEOTIDE SEQUENCE [LARGE SCALE GENOMIC DNA]</scope>
    <source>
        <tissue evidence="1">Root</tissue>
    </source>
</reference>
<evidence type="ECO:0000313" key="1">
    <source>
        <dbReference type="EMBL" id="KHN24191.1"/>
    </source>
</evidence>
<dbReference type="EMBL" id="KN655641">
    <property type="protein sequence ID" value="KHN24191.1"/>
    <property type="molecule type" value="Genomic_DNA"/>
</dbReference>
<organism evidence="1">
    <name type="scientific">Glycine soja</name>
    <name type="common">Wild soybean</name>
    <dbReference type="NCBI Taxonomy" id="3848"/>
    <lineage>
        <taxon>Eukaryota</taxon>
        <taxon>Viridiplantae</taxon>
        <taxon>Streptophyta</taxon>
        <taxon>Embryophyta</taxon>
        <taxon>Tracheophyta</taxon>
        <taxon>Spermatophyta</taxon>
        <taxon>Magnoliopsida</taxon>
        <taxon>eudicotyledons</taxon>
        <taxon>Gunneridae</taxon>
        <taxon>Pentapetalae</taxon>
        <taxon>rosids</taxon>
        <taxon>fabids</taxon>
        <taxon>Fabales</taxon>
        <taxon>Fabaceae</taxon>
        <taxon>Papilionoideae</taxon>
        <taxon>50 kb inversion clade</taxon>
        <taxon>NPAAA clade</taxon>
        <taxon>indigoferoid/millettioid clade</taxon>
        <taxon>Phaseoleae</taxon>
        <taxon>Glycine</taxon>
        <taxon>Glycine subgen. Soja</taxon>
    </lineage>
</organism>
<gene>
    <name evidence="1" type="ORF">glysoja_050338</name>
</gene>
<accession>A0A0B2QRE6</accession>
<proteinExistence type="predicted"/>